<dbReference type="Gene3D" id="3.30.565.10">
    <property type="entry name" value="Histidine kinase-like ATPase, C-terminal domain"/>
    <property type="match status" value="1"/>
</dbReference>
<dbReference type="InterPro" id="IPR003594">
    <property type="entry name" value="HATPase_dom"/>
</dbReference>
<evidence type="ECO:0000313" key="10">
    <source>
        <dbReference type="Proteomes" id="UP000217696"/>
    </source>
</evidence>
<evidence type="ECO:0000256" key="7">
    <source>
        <dbReference type="ARBA" id="ARBA00022840"/>
    </source>
</evidence>
<evidence type="ECO:0000256" key="2">
    <source>
        <dbReference type="ARBA" id="ARBA00012438"/>
    </source>
</evidence>
<proteinExistence type="predicted"/>
<dbReference type="InterPro" id="IPR005467">
    <property type="entry name" value="His_kinase_dom"/>
</dbReference>
<evidence type="ECO:0000256" key="6">
    <source>
        <dbReference type="ARBA" id="ARBA00022777"/>
    </source>
</evidence>
<keyword evidence="6 9" id="KW-0418">Kinase</keyword>
<evidence type="ECO:0000256" key="3">
    <source>
        <dbReference type="ARBA" id="ARBA00022553"/>
    </source>
</evidence>
<dbReference type="PANTHER" id="PTHR43065:SF10">
    <property type="entry name" value="PEROXIDE STRESS-ACTIVATED HISTIDINE KINASE MAK3"/>
    <property type="match status" value="1"/>
</dbReference>
<dbReference type="EC" id="2.7.13.3" evidence="2"/>
<gene>
    <name evidence="9" type="primary">kinE_7</name>
    <name evidence="9" type="ORF">CB4_03772</name>
</gene>
<keyword evidence="3" id="KW-0597">Phosphoprotein</keyword>
<dbReference type="GO" id="GO:0000155">
    <property type="term" value="F:phosphorelay sensor kinase activity"/>
    <property type="evidence" value="ECO:0007669"/>
    <property type="project" value="InterPro"/>
</dbReference>
<dbReference type="AlphaFoldDB" id="A0A0U4NLN4"/>
<dbReference type="Pfam" id="PF02518">
    <property type="entry name" value="HATPase_c"/>
    <property type="match status" value="1"/>
</dbReference>
<dbReference type="PANTHER" id="PTHR43065">
    <property type="entry name" value="SENSOR HISTIDINE KINASE"/>
    <property type="match status" value="1"/>
</dbReference>
<keyword evidence="10" id="KW-1185">Reference proteome</keyword>
<keyword evidence="7" id="KW-0067">ATP-binding</keyword>
<evidence type="ECO:0000256" key="4">
    <source>
        <dbReference type="ARBA" id="ARBA00022679"/>
    </source>
</evidence>
<dbReference type="SUPFAM" id="SSF55874">
    <property type="entry name" value="ATPase domain of HSP90 chaperone/DNA topoisomerase II/histidine kinase"/>
    <property type="match status" value="1"/>
</dbReference>
<dbReference type="Proteomes" id="UP000217696">
    <property type="component" value="Chromosome"/>
</dbReference>
<dbReference type="Pfam" id="PF00512">
    <property type="entry name" value="HisKA"/>
    <property type="match status" value="1"/>
</dbReference>
<dbReference type="SMART" id="SM00387">
    <property type="entry name" value="HATPase_c"/>
    <property type="match status" value="1"/>
</dbReference>
<evidence type="ECO:0000256" key="5">
    <source>
        <dbReference type="ARBA" id="ARBA00022741"/>
    </source>
</evidence>
<evidence type="ECO:0000256" key="1">
    <source>
        <dbReference type="ARBA" id="ARBA00000085"/>
    </source>
</evidence>
<dbReference type="InterPro" id="IPR004358">
    <property type="entry name" value="Sig_transdc_His_kin-like_C"/>
</dbReference>
<reference evidence="9 10" key="1">
    <citation type="submission" date="2015-12" db="EMBL/GenBank/DDBJ databases">
        <title>Genome sequence of Aneurinibacillus soli.</title>
        <authorList>
            <person name="Lee J.S."/>
            <person name="Lee K.C."/>
            <person name="Kim K.K."/>
            <person name="Lee B.W."/>
        </authorList>
    </citation>
    <scope>NUCLEOTIDE SEQUENCE [LARGE SCALE GENOMIC DNA]</scope>
    <source>
        <strain evidence="9 10">CB4</strain>
    </source>
</reference>
<dbReference type="KEGG" id="asoc:CB4_03772"/>
<name>A0A0U4NLN4_9BACL</name>
<dbReference type="OrthoDB" id="9784397at2"/>
<organism evidence="9 10">
    <name type="scientific">Aneurinibacillus soli</name>
    <dbReference type="NCBI Taxonomy" id="1500254"/>
    <lineage>
        <taxon>Bacteria</taxon>
        <taxon>Bacillati</taxon>
        <taxon>Bacillota</taxon>
        <taxon>Bacilli</taxon>
        <taxon>Bacillales</taxon>
        <taxon>Paenibacillaceae</taxon>
        <taxon>Aneurinibacillus group</taxon>
        <taxon>Aneurinibacillus</taxon>
    </lineage>
</organism>
<comment type="catalytic activity">
    <reaction evidence="1">
        <text>ATP + protein L-histidine = ADP + protein N-phospho-L-histidine.</text>
        <dbReference type="EC" id="2.7.13.3"/>
    </reaction>
</comment>
<keyword evidence="4 9" id="KW-0808">Transferase</keyword>
<dbReference type="Gene3D" id="3.30.450.40">
    <property type="match status" value="1"/>
</dbReference>
<dbReference type="SMART" id="SM00388">
    <property type="entry name" value="HisKA"/>
    <property type="match status" value="1"/>
</dbReference>
<dbReference type="CDD" id="cd00082">
    <property type="entry name" value="HisKA"/>
    <property type="match status" value="1"/>
</dbReference>
<dbReference type="InterPro" id="IPR029016">
    <property type="entry name" value="GAF-like_dom_sf"/>
</dbReference>
<dbReference type="PROSITE" id="PS50109">
    <property type="entry name" value="HIS_KIN"/>
    <property type="match status" value="1"/>
</dbReference>
<dbReference type="EMBL" id="AP017312">
    <property type="protein sequence ID" value="BAU29572.1"/>
    <property type="molecule type" value="Genomic_DNA"/>
</dbReference>
<sequence>MLAIDSSYIEACRERCVRKGLDPDIIPVPNLLAAKDLAERKEWYNEILEMTNFFANKLLFFGKHPVVLCVTDSQSAILDMYGDEGILQSVQHIGIVPGAVYREQEMGINTVSLALEHNKPIKILGNEHYHTYLAESACYSVPFCYEGRDGLTGTLSILTTLENATDMYLGILLAVVESVGRELLLRKQNQKLFMLNQILEKQIMASEKFSAVGKLAAGFAHEIRNPLTSISGFIQLLQEKETVSHKDVLYFGIIRSELARINKLVTDFVGVAKPEAQAVSKKDDIKKVLDEMVIFMQSQALLCNVEIVYKAPDIPVVMEFNEMQMKQVVMNLLQNAIEAMPNGGQIVVVLSEEAGFVSIRVQDKGIGMTEDEQQQVLQPFFTTKESGLGLGLSICCRIIENHQGQIEIDSQKGEGTTFHIKLPKR</sequence>
<dbReference type="InterPro" id="IPR036097">
    <property type="entry name" value="HisK_dim/P_sf"/>
</dbReference>
<dbReference type="PRINTS" id="PR00344">
    <property type="entry name" value="BCTRLSENSOR"/>
</dbReference>
<dbReference type="SUPFAM" id="SSF47384">
    <property type="entry name" value="Homodimeric domain of signal transducing histidine kinase"/>
    <property type="match status" value="1"/>
</dbReference>
<protein>
    <recommendedName>
        <fullName evidence="2">histidine kinase</fullName>
        <ecNumber evidence="2">2.7.13.3</ecNumber>
    </recommendedName>
</protein>
<evidence type="ECO:0000256" key="8">
    <source>
        <dbReference type="ARBA" id="ARBA00023012"/>
    </source>
</evidence>
<evidence type="ECO:0000313" key="9">
    <source>
        <dbReference type="EMBL" id="BAU29572.1"/>
    </source>
</evidence>
<dbReference type="InterPro" id="IPR003661">
    <property type="entry name" value="HisK_dim/P_dom"/>
</dbReference>
<dbReference type="GO" id="GO:0005524">
    <property type="term" value="F:ATP binding"/>
    <property type="evidence" value="ECO:0007669"/>
    <property type="project" value="UniProtKB-KW"/>
</dbReference>
<accession>A0A0U4NLN4</accession>
<dbReference type="InterPro" id="IPR036890">
    <property type="entry name" value="HATPase_C_sf"/>
</dbReference>
<keyword evidence="8" id="KW-0902">Two-component regulatory system</keyword>
<dbReference type="RefSeq" id="WP_096467237.1">
    <property type="nucleotide sequence ID" value="NZ_AP017312.1"/>
</dbReference>
<dbReference type="Gene3D" id="1.10.287.130">
    <property type="match status" value="1"/>
</dbReference>
<keyword evidence="5" id="KW-0547">Nucleotide-binding</keyword>